<sequence length="366" mass="38624">MSRFLTSHAAALPSTVPFTGPEALERQTGVPFRARLGANESLFGPSPHAVAAMQEAAKGAWMYGDPENHDLKQALAAHHGVTPAHIAVGPGIDGLLGLVCRLVLEPGTKVVTSLGAYPTFNFHVAGYGGVLTRVPYRGDHEDPEALLEAARLTGARLIYLANPDNPMGSHHPAAVVEEMVANLPEASLLILDEAYADLAPPGTVPVIAADHPQVIRMRTFSKGYGLAGARVGYAITNPDLALAFDKIRDHFGMSRVAQAGALAALADQAWLQGVRERTVAARVRLAGIALANGLRPLPSATNFVTIDCGRDGDHARRVLAELAALGVFIRMPGVPPLDRCIRISLGDDQTLDILEECLPLALKAAG</sequence>
<dbReference type="InterPro" id="IPR001917">
    <property type="entry name" value="Aminotrans_II_pyridoxalP_BS"/>
</dbReference>
<evidence type="ECO:0000256" key="5">
    <source>
        <dbReference type="ARBA" id="ARBA00022576"/>
    </source>
</evidence>
<keyword evidence="7" id="KW-0808">Transferase</keyword>
<evidence type="ECO:0000313" key="13">
    <source>
        <dbReference type="EMBL" id="NHB78210.1"/>
    </source>
</evidence>
<dbReference type="InterPro" id="IPR015424">
    <property type="entry name" value="PyrdxlP-dep_Trfase"/>
</dbReference>
<dbReference type="InterPro" id="IPR050106">
    <property type="entry name" value="HistidinolP_aminotransfase"/>
</dbReference>
<name>A0ABX0GBE9_9RHOB</name>
<dbReference type="InterPro" id="IPR004839">
    <property type="entry name" value="Aminotransferase_I/II_large"/>
</dbReference>
<dbReference type="EC" id="2.6.1.9" evidence="4"/>
<dbReference type="SUPFAM" id="SSF53383">
    <property type="entry name" value="PLP-dependent transferases"/>
    <property type="match status" value="1"/>
</dbReference>
<keyword evidence="6" id="KW-0028">Amino-acid biosynthesis</keyword>
<comment type="cofactor">
    <cofactor evidence="1 11">
        <name>pyridoxal 5'-phosphate</name>
        <dbReference type="ChEBI" id="CHEBI:597326"/>
    </cofactor>
</comment>
<dbReference type="EMBL" id="JAANHS010000017">
    <property type="protein sequence ID" value="NHB78210.1"/>
    <property type="molecule type" value="Genomic_DNA"/>
</dbReference>
<dbReference type="Proteomes" id="UP001515660">
    <property type="component" value="Unassembled WGS sequence"/>
</dbReference>
<keyword evidence="5 13" id="KW-0032">Aminotransferase</keyword>
<evidence type="ECO:0000256" key="3">
    <source>
        <dbReference type="ARBA" id="ARBA00007970"/>
    </source>
</evidence>
<protein>
    <recommendedName>
        <fullName evidence="4">histidinol-phosphate transaminase</fullName>
        <ecNumber evidence="4">2.6.1.9</ecNumber>
    </recommendedName>
</protein>
<evidence type="ECO:0000256" key="1">
    <source>
        <dbReference type="ARBA" id="ARBA00001933"/>
    </source>
</evidence>
<dbReference type="Gene3D" id="3.90.1150.10">
    <property type="entry name" value="Aspartate Aminotransferase, domain 1"/>
    <property type="match status" value="1"/>
</dbReference>
<gene>
    <name evidence="13" type="ORF">G8O29_15930</name>
</gene>
<evidence type="ECO:0000256" key="11">
    <source>
        <dbReference type="RuleBase" id="RU003693"/>
    </source>
</evidence>
<evidence type="ECO:0000256" key="8">
    <source>
        <dbReference type="ARBA" id="ARBA00022898"/>
    </source>
</evidence>
<evidence type="ECO:0000256" key="7">
    <source>
        <dbReference type="ARBA" id="ARBA00022679"/>
    </source>
</evidence>
<dbReference type="GO" id="GO:0008483">
    <property type="term" value="F:transaminase activity"/>
    <property type="evidence" value="ECO:0007669"/>
    <property type="project" value="UniProtKB-KW"/>
</dbReference>
<dbReference type="NCBIfam" id="NF006014">
    <property type="entry name" value="PRK08153.1"/>
    <property type="match status" value="1"/>
</dbReference>
<evidence type="ECO:0000313" key="14">
    <source>
        <dbReference type="Proteomes" id="UP001515660"/>
    </source>
</evidence>
<comment type="catalytic activity">
    <reaction evidence="10">
        <text>L-histidinol phosphate + 2-oxoglutarate = 3-(imidazol-4-yl)-2-oxopropyl phosphate + L-glutamate</text>
        <dbReference type="Rhea" id="RHEA:23744"/>
        <dbReference type="ChEBI" id="CHEBI:16810"/>
        <dbReference type="ChEBI" id="CHEBI:29985"/>
        <dbReference type="ChEBI" id="CHEBI:57766"/>
        <dbReference type="ChEBI" id="CHEBI:57980"/>
        <dbReference type="EC" id="2.6.1.9"/>
    </reaction>
</comment>
<comment type="pathway">
    <text evidence="2">Amino-acid biosynthesis; L-histidine biosynthesis; L-histidine from 5-phospho-alpha-D-ribose 1-diphosphate: step 7/9.</text>
</comment>
<dbReference type="Gene3D" id="3.40.640.10">
    <property type="entry name" value="Type I PLP-dependent aspartate aminotransferase-like (Major domain)"/>
    <property type="match status" value="1"/>
</dbReference>
<organism evidence="13 14">
    <name type="scientific">Rhodobacter calidifons</name>
    <dbReference type="NCBI Taxonomy" id="2715277"/>
    <lineage>
        <taxon>Bacteria</taxon>
        <taxon>Pseudomonadati</taxon>
        <taxon>Pseudomonadota</taxon>
        <taxon>Alphaproteobacteria</taxon>
        <taxon>Rhodobacterales</taxon>
        <taxon>Rhodobacter group</taxon>
        <taxon>Rhodobacter</taxon>
    </lineage>
</organism>
<evidence type="ECO:0000256" key="4">
    <source>
        <dbReference type="ARBA" id="ARBA00012748"/>
    </source>
</evidence>
<keyword evidence="14" id="KW-1185">Reference proteome</keyword>
<dbReference type="PROSITE" id="PS00599">
    <property type="entry name" value="AA_TRANSFER_CLASS_2"/>
    <property type="match status" value="1"/>
</dbReference>
<evidence type="ECO:0000259" key="12">
    <source>
        <dbReference type="Pfam" id="PF00155"/>
    </source>
</evidence>
<dbReference type="InterPro" id="IPR015422">
    <property type="entry name" value="PyrdxlP-dep_Trfase_small"/>
</dbReference>
<keyword evidence="8 11" id="KW-0663">Pyridoxal phosphate</keyword>
<evidence type="ECO:0000256" key="6">
    <source>
        <dbReference type="ARBA" id="ARBA00022605"/>
    </source>
</evidence>
<comment type="caution">
    <text evidence="13">The sequence shown here is derived from an EMBL/GenBank/DDBJ whole genome shotgun (WGS) entry which is preliminary data.</text>
</comment>
<reference evidence="13 14" key="1">
    <citation type="journal article" date="2022" name="Microorganisms">
        <title>Genome Sequence and Characterization of a Xanthorhodopsin-Containing, Aerobic Anoxygenic Phototrophic Rhodobacter Species, Isolated from Mesophilic Conditions at Yellowstone National Park.</title>
        <authorList>
            <person name="Kyndt J.A."/>
            <person name="Robertson S."/>
            <person name="Shoffstall I.B."/>
            <person name="Ramaley R.F."/>
            <person name="Meyer T.E."/>
        </authorList>
    </citation>
    <scope>NUCLEOTIDE SEQUENCE [LARGE SCALE GENOMIC DNA]</scope>
    <source>
        <strain evidence="13 14">M37P</strain>
    </source>
</reference>
<evidence type="ECO:0000256" key="10">
    <source>
        <dbReference type="ARBA" id="ARBA00047481"/>
    </source>
</evidence>
<dbReference type="PANTHER" id="PTHR43643:SF6">
    <property type="entry name" value="HISTIDINOL-PHOSPHATE AMINOTRANSFERASE"/>
    <property type="match status" value="1"/>
</dbReference>
<keyword evidence="9" id="KW-0368">Histidine biosynthesis</keyword>
<accession>A0ABX0GBE9</accession>
<dbReference type="PANTHER" id="PTHR43643">
    <property type="entry name" value="HISTIDINOL-PHOSPHATE AMINOTRANSFERASE 2"/>
    <property type="match status" value="1"/>
</dbReference>
<dbReference type="Pfam" id="PF00155">
    <property type="entry name" value="Aminotran_1_2"/>
    <property type="match status" value="1"/>
</dbReference>
<proteinExistence type="inferred from homology"/>
<evidence type="ECO:0000256" key="2">
    <source>
        <dbReference type="ARBA" id="ARBA00005011"/>
    </source>
</evidence>
<evidence type="ECO:0000256" key="9">
    <source>
        <dbReference type="ARBA" id="ARBA00023102"/>
    </source>
</evidence>
<comment type="similarity">
    <text evidence="3">Belongs to the class-II pyridoxal-phosphate-dependent aminotransferase family. Histidinol-phosphate aminotransferase subfamily.</text>
</comment>
<dbReference type="RefSeq" id="WP_166404219.1">
    <property type="nucleotide sequence ID" value="NZ_JAANHS010000017.1"/>
</dbReference>
<dbReference type="InterPro" id="IPR015421">
    <property type="entry name" value="PyrdxlP-dep_Trfase_major"/>
</dbReference>
<dbReference type="CDD" id="cd00609">
    <property type="entry name" value="AAT_like"/>
    <property type="match status" value="1"/>
</dbReference>
<feature type="domain" description="Aminotransferase class I/classII large" evidence="12">
    <location>
        <begin position="36"/>
        <end position="354"/>
    </location>
</feature>